<keyword evidence="3" id="KW-0344">Guanine-nucleotide releasing factor</keyword>
<dbReference type="STRING" id="283909.R7TQQ0"/>
<dbReference type="EMBL" id="AMQN01011596">
    <property type="status" value="NOT_ANNOTATED_CDS"/>
    <property type="molecule type" value="Genomic_DNA"/>
</dbReference>
<evidence type="ECO:0000313" key="10">
    <source>
        <dbReference type="Proteomes" id="UP000014760"/>
    </source>
</evidence>
<evidence type="ECO:0000256" key="4">
    <source>
        <dbReference type="ARBA" id="ARBA00023006"/>
    </source>
</evidence>
<dbReference type="OMA" id="EIYAYVH"/>
<dbReference type="InterPro" id="IPR037520">
    <property type="entry name" value="Folliculin/SMCR8_longin"/>
</dbReference>
<dbReference type="GO" id="GO:0006914">
    <property type="term" value="P:autophagy"/>
    <property type="evidence" value="ECO:0007669"/>
    <property type="project" value="UniProtKB-KW"/>
</dbReference>
<protein>
    <recommendedName>
        <fullName evidence="7">UDENN FLCN/SMCR8-type domain-containing protein</fullName>
    </recommendedName>
</protein>
<dbReference type="PROSITE" id="PS51834">
    <property type="entry name" value="DENN_FLCN_SMCR8"/>
    <property type="match status" value="1"/>
</dbReference>
<proteinExistence type="inferred from homology"/>
<reference evidence="8 10" key="2">
    <citation type="journal article" date="2013" name="Nature">
        <title>Insights into bilaterian evolution from three spiralian genomes.</title>
        <authorList>
            <person name="Simakov O."/>
            <person name="Marletaz F."/>
            <person name="Cho S.J."/>
            <person name="Edsinger-Gonzales E."/>
            <person name="Havlak P."/>
            <person name="Hellsten U."/>
            <person name="Kuo D.H."/>
            <person name="Larsson T."/>
            <person name="Lv J."/>
            <person name="Arendt D."/>
            <person name="Savage R."/>
            <person name="Osoegawa K."/>
            <person name="de Jong P."/>
            <person name="Grimwood J."/>
            <person name="Chapman J.A."/>
            <person name="Shapiro H."/>
            <person name="Aerts A."/>
            <person name="Otillar R.P."/>
            <person name="Terry A.Y."/>
            <person name="Boore J.L."/>
            <person name="Grigoriev I.V."/>
            <person name="Lindberg D.R."/>
            <person name="Seaver E.C."/>
            <person name="Weisblat D.A."/>
            <person name="Putnam N.H."/>
            <person name="Rokhsar D.S."/>
        </authorList>
    </citation>
    <scope>NUCLEOTIDE SEQUENCE</scope>
    <source>
        <strain evidence="8 10">I ESC-2004</strain>
    </source>
</reference>
<name>R7TQQ0_CAPTE</name>
<dbReference type="GO" id="GO:0005085">
    <property type="term" value="F:guanyl-nucleotide exchange factor activity"/>
    <property type="evidence" value="ECO:0007669"/>
    <property type="project" value="UniProtKB-KW"/>
</dbReference>
<dbReference type="AlphaFoldDB" id="R7TQQ0"/>
<evidence type="ECO:0000256" key="1">
    <source>
        <dbReference type="ARBA" id="ARBA00004496"/>
    </source>
</evidence>
<reference evidence="9" key="3">
    <citation type="submission" date="2015-06" db="UniProtKB">
        <authorList>
            <consortium name="EnsemblMetazoa"/>
        </authorList>
    </citation>
    <scope>IDENTIFICATION</scope>
</reference>
<evidence type="ECO:0000313" key="9">
    <source>
        <dbReference type="EnsemblMetazoa" id="CapteP224419"/>
    </source>
</evidence>
<feature type="domain" description="UDENN FLCN/SMCR8-type" evidence="7">
    <location>
        <begin position="43"/>
        <end position="741"/>
    </location>
</feature>
<dbReference type="EnsemblMetazoa" id="CapteT224419">
    <property type="protein sequence ID" value="CapteP224419"/>
    <property type="gene ID" value="CapteG224419"/>
</dbReference>
<evidence type="ECO:0000259" key="7">
    <source>
        <dbReference type="PROSITE" id="PS51834"/>
    </source>
</evidence>
<dbReference type="PANTHER" id="PTHR31334">
    <property type="entry name" value="SMITH-MAGENIS SYNDROME REGION GENE 8 PROTEIN"/>
    <property type="match status" value="1"/>
</dbReference>
<dbReference type="EMBL" id="KB308972">
    <property type="protein sequence ID" value="ELT95887.1"/>
    <property type="molecule type" value="Genomic_DNA"/>
</dbReference>
<keyword evidence="10" id="KW-1185">Reference proteome</keyword>
<dbReference type="Proteomes" id="UP000014760">
    <property type="component" value="Unassembled WGS sequence"/>
</dbReference>
<evidence type="ECO:0000313" key="8">
    <source>
        <dbReference type="EMBL" id="ELT95887.1"/>
    </source>
</evidence>
<feature type="compositionally biased region" description="Low complexity" evidence="6">
    <location>
        <begin position="280"/>
        <end position="291"/>
    </location>
</feature>
<dbReference type="Pfam" id="PF11704">
    <property type="entry name" value="Folliculin"/>
    <property type="match status" value="1"/>
</dbReference>
<comment type="similarity">
    <text evidence="5">Belongs to the SMCR8 family.</text>
</comment>
<evidence type="ECO:0000256" key="3">
    <source>
        <dbReference type="ARBA" id="ARBA00022658"/>
    </source>
</evidence>
<sequence length="775" mass="87386">MFGGYTEVAAYYVDNEPLSSSGYPELPLPEEYIPPYSTPDPWHQKAACQEDFILIAEFSEREGPKPVITIPTNCCQKAKNGFDLNDFSVRLMSVDFQTVAGDSFALSEDSYVLVSETKYGIYAYVHHFTLYDSQARGFVRPFCMAFVTPDHGKLIASHKEMASEFSKVSHCFKYGNLLLFVKDMSYYLSDLMYTKERFSDFEKIREKEKENDDENPQELLLLEAFNNPNEDHILESVTEQGLATAIREVKHILDVTTVLMNDSDMEQRFRTLEQKSRSTSESNEGNELSSENFQYSCSLHSESGQPWTDAEKVAQHRPSSVNDLEDSWNMDHYEMYKPRVVRTTNKKGFDESLRTLHELCRWGAKEGLGLLRGIHRYFSRDMTTLHIERRDAASIEPSPGLLTIGRSVQLNFLSCAGPLKSVSDEVTSPCSLVSSPSGNITQRWLSDDTLASFHSAESFLSCSEGASSDESKRSSLDRKLSEPEDVAGCASAFSSEYTVVRPDSLDFQSAVLFPQVPVISAADHITNLSTKSLGHGFLSFVGRYAVTPHVLFSLLCGRPLVIIGTTRKETDIRAMVTALCCFVPGHASHSVCAWLTRPLKLTDLSKFRLVGMGREKKSMDQLVPNSLKNYVSVLNMETKTLSCPAYQGGILTEIYKKRKAFRHEKPYLSYIHSVLYDLSHKALFYYHAFSTSEVAATNEITNSISTAERSRYQFLSNKFGSKLRLADCDIKIVQYLVEVIKCQQIQFLHKDESFPGAPQPNIKLQPSKCTVFKMS</sequence>
<organism evidence="8">
    <name type="scientific">Capitella teleta</name>
    <name type="common">Polychaete worm</name>
    <dbReference type="NCBI Taxonomy" id="283909"/>
    <lineage>
        <taxon>Eukaryota</taxon>
        <taxon>Metazoa</taxon>
        <taxon>Spiralia</taxon>
        <taxon>Lophotrochozoa</taxon>
        <taxon>Annelida</taxon>
        <taxon>Polychaeta</taxon>
        <taxon>Sedentaria</taxon>
        <taxon>Scolecida</taxon>
        <taxon>Capitellidae</taxon>
        <taxon>Capitella</taxon>
    </lineage>
</organism>
<dbReference type="HOGENOM" id="CLU_013891_0_0_1"/>
<reference evidence="10" key="1">
    <citation type="submission" date="2012-12" db="EMBL/GenBank/DDBJ databases">
        <authorList>
            <person name="Hellsten U."/>
            <person name="Grimwood J."/>
            <person name="Chapman J.A."/>
            <person name="Shapiro H."/>
            <person name="Aerts A."/>
            <person name="Otillar R.P."/>
            <person name="Terry A.Y."/>
            <person name="Boore J.L."/>
            <person name="Simakov O."/>
            <person name="Marletaz F."/>
            <person name="Cho S.-J."/>
            <person name="Edsinger-Gonzales E."/>
            <person name="Havlak P."/>
            <person name="Kuo D.-H."/>
            <person name="Larsson T."/>
            <person name="Lv J."/>
            <person name="Arendt D."/>
            <person name="Savage R."/>
            <person name="Osoegawa K."/>
            <person name="de Jong P."/>
            <person name="Lindberg D.R."/>
            <person name="Seaver E.C."/>
            <person name="Weisblat D.A."/>
            <person name="Putnam N.H."/>
            <person name="Grigoriev I.V."/>
            <person name="Rokhsar D.S."/>
        </authorList>
    </citation>
    <scope>NUCLEOTIDE SEQUENCE</scope>
    <source>
        <strain evidence="10">I ESC-2004</strain>
    </source>
</reference>
<dbReference type="GO" id="GO:0005096">
    <property type="term" value="F:GTPase activator activity"/>
    <property type="evidence" value="ECO:0007669"/>
    <property type="project" value="InterPro"/>
</dbReference>
<evidence type="ECO:0000256" key="2">
    <source>
        <dbReference type="ARBA" id="ARBA00022490"/>
    </source>
</evidence>
<keyword evidence="4" id="KW-0072">Autophagy</keyword>
<accession>R7TQQ0</accession>
<dbReference type="PANTHER" id="PTHR31334:SF1">
    <property type="entry name" value="GUANINE NUCLEOTIDE EXCHANGE PROTEIN SMCR8"/>
    <property type="match status" value="1"/>
</dbReference>
<gene>
    <name evidence="8" type="ORF">CAPTEDRAFT_224419</name>
</gene>
<feature type="region of interest" description="Disordered" evidence="6">
    <location>
        <begin position="270"/>
        <end position="291"/>
    </location>
</feature>
<evidence type="ECO:0000256" key="5">
    <source>
        <dbReference type="ARBA" id="ARBA00038137"/>
    </source>
</evidence>
<dbReference type="GO" id="GO:0005737">
    <property type="term" value="C:cytoplasm"/>
    <property type="evidence" value="ECO:0007669"/>
    <property type="project" value="UniProtKB-SubCell"/>
</dbReference>
<dbReference type="GO" id="GO:0032045">
    <property type="term" value="C:guanyl-nucleotide exchange factor complex"/>
    <property type="evidence" value="ECO:0007669"/>
    <property type="project" value="TreeGrafter"/>
</dbReference>
<dbReference type="InterPro" id="IPR037521">
    <property type="entry name" value="FLCN/SMCR8_DENN"/>
</dbReference>
<keyword evidence="2" id="KW-0963">Cytoplasm</keyword>
<dbReference type="OrthoDB" id="2289278at2759"/>
<evidence type="ECO:0000256" key="6">
    <source>
        <dbReference type="SAM" id="MobiDB-lite"/>
    </source>
</evidence>
<comment type="subcellular location">
    <subcellularLocation>
        <location evidence="1">Cytoplasm</location>
    </subcellularLocation>
</comment>